<dbReference type="Proteomes" id="UP000001555">
    <property type="component" value="Unassembled WGS sequence"/>
</dbReference>
<name>B7PU27_IXOSC</name>
<reference evidence="2" key="2">
    <citation type="submission" date="2020-05" db="UniProtKB">
        <authorList>
            <consortium name="EnsemblMetazoa"/>
        </authorList>
    </citation>
    <scope>IDENTIFICATION</scope>
    <source>
        <strain evidence="2">wikel</strain>
    </source>
</reference>
<dbReference type="EMBL" id="ABJB010531711">
    <property type="status" value="NOT_ANNOTATED_CDS"/>
    <property type="molecule type" value="Genomic_DNA"/>
</dbReference>
<evidence type="ECO:0000313" key="2">
    <source>
        <dbReference type="EnsemblMetazoa" id="ISCW008256-PA"/>
    </source>
</evidence>
<evidence type="ECO:0000313" key="1">
    <source>
        <dbReference type="EMBL" id="EEC10099.1"/>
    </source>
</evidence>
<dbReference type="EMBL" id="ABJB010370470">
    <property type="status" value="NOT_ANNOTATED_CDS"/>
    <property type="molecule type" value="Genomic_DNA"/>
</dbReference>
<gene>
    <name evidence="1" type="ORF">IscW_ISCW008256</name>
</gene>
<dbReference type="InParanoid" id="B7PU27"/>
<dbReference type="EMBL" id="ABJB010732770">
    <property type="status" value="NOT_ANNOTATED_CDS"/>
    <property type="molecule type" value="Genomic_DNA"/>
</dbReference>
<dbReference type="EMBL" id="ABJB010856939">
    <property type="status" value="NOT_ANNOTATED_CDS"/>
    <property type="molecule type" value="Genomic_DNA"/>
</dbReference>
<dbReference type="EMBL" id="ABJB010303634">
    <property type="status" value="NOT_ANNOTATED_CDS"/>
    <property type="molecule type" value="Genomic_DNA"/>
</dbReference>
<accession>B7PU27</accession>
<reference evidence="1 3" key="1">
    <citation type="submission" date="2008-03" db="EMBL/GenBank/DDBJ databases">
        <title>Annotation of Ixodes scapularis.</title>
        <authorList>
            <consortium name="Ixodes scapularis Genome Project Consortium"/>
            <person name="Caler E."/>
            <person name="Hannick L.I."/>
            <person name="Bidwell S."/>
            <person name="Joardar V."/>
            <person name="Thiagarajan M."/>
            <person name="Amedeo P."/>
            <person name="Galinsky K.J."/>
            <person name="Schobel S."/>
            <person name="Inman J."/>
            <person name="Hostetler J."/>
            <person name="Miller J."/>
            <person name="Hammond M."/>
            <person name="Megy K."/>
            <person name="Lawson D."/>
            <person name="Kodira C."/>
            <person name="Sutton G."/>
            <person name="Meyer J."/>
            <person name="Hill C.A."/>
            <person name="Birren B."/>
            <person name="Nene V."/>
            <person name="Collins F."/>
            <person name="Alarcon-Chaidez F."/>
            <person name="Wikel S."/>
            <person name="Strausberg R."/>
        </authorList>
    </citation>
    <scope>NUCLEOTIDE SEQUENCE [LARGE SCALE GENOMIC DNA]</scope>
    <source>
        <strain evidence="3">Wikel</strain>
        <strain evidence="1">Wikel colony</strain>
    </source>
</reference>
<protein>
    <submittedName>
        <fullName evidence="1 2">Uncharacterized protein</fullName>
    </submittedName>
</protein>
<evidence type="ECO:0000313" key="3">
    <source>
        <dbReference type="Proteomes" id="UP000001555"/>
    </source>
</evidence>
<sequence length="151" mass="16783">MNCNRAPLTFRLNNSLSVGSLLLACGTGVVIPRIPSRGSSTFPSQHSTPLDGLPLSGVHGTRSICPVYLRILPRAETSAAPRVSRQYTVQRLCFKLRLYFRGFWLYSCPTCCWLLGGNIRLPDGLHGYVRLAAHLVSCQLLYMDQITFSRP</sequence>
<organism>
    <name type="scientific">Ixodes scapularis</name>
    <name type="common">Black-legged tick</name>
    <name type="synonym">Deer tick</name>
    <dbReference type="NCBI Taxonomy" id="6945"/>
    <lineage>
        <taxon>Eukaryota</taxon>
        <taxon>Metazoa</taxon>
        <taxon>Ecdysozoa</taxon>
        <taxon>Arthropoda</taxon>
        <taxon>Chelicerata</taxon>
        <taxon>Arachnida</taxon>
        <taxon>Acari</taxon>
        <taxon>Parasitiformes</taxon>
        <taxon>Ixodida</taxon>
        <taxon>Ixodoidea</taxon>
        <taxon>Ixodidae</taxon>
        <taxon>Ixodinae</taxon>
        <taxon>Ixodes</taxon>
    </lineage>
</organism>
<dbReference type="HOGENOM" id="CLU_1733519_0_0_1"/>
<dbReference type="EMBL" id="DS790160">
    <property type="protein sequence ID" value="EEC10099.1"/>
    <property type="molecule type" value="Genomic_DNA"/>
</dbReference>
<dbReference type="EnsemblMetazoa" id="ISCW008256-RA">
    <property type="protein sequence ID" value="ISCW008256-PA"/>
    <property type="gene ID" value="ISCW008256"/>
</dbReference>
<dbReference type="PROSITE" id="PS51257">
    <property type="entry name" value="PROKAR_LIPOPROTEIN"/>
    <property type="match status" value="1"/>
</dbReference>
<proteinExistence type="predicted"/>
<keyword evidence="3" id="KW-1185">Reference proteome</keyword>
<dbReference type="EMBL" id="ABJB010736622">
    <property type="status" value="NOT_ANNOTATED_CDS"/>
    <property type="molecule type" value="Genomic_DNA"/>
</dbReference>
<dbReference type="VEuPathDB" id="VectorBase:ISCI008256"/>
<dbReference type="EMBL" id="ABJB010931424">
    <property type="status" value="NOT_ANNOTATED_CDS"/>
    <property type="molecule type" value="Genomic_DNA"/>
</dbReference>
<dbReference type="VEuPathDB" id="VectorBase:ISCW008256"/>
<dbReference type="AlphaFoldDB" id="B7PU27"/>
<dbReference type="PaxDb" id="6945-B7PU27"/>